<dbReference type="CDD" id="cd06171">
    <property type="entry name" value="Sigma70_r4"/>
    <property type="match status" value="1"/>
</dbReference>
<dbReference type="Pfam" id="PF04542">
    <property type="entry name" value="Sigma70_r2"/>
    <property type="match status" value="1"/>
</dbReference>
<evidence type="ECO:0000313" key="10">
    <source>
        <dbReference type="EMBL" id="BBY18850.1"/>
    </source>
</evidence>
<dbReference type="PANTHER" id="PTHR43133">
    <property type="entry name" value="RNA POLYMERASE ECF-TYPE SIGMA FACTO"/>
    <property type="match status" value="1"/>
</dbReference>
<feature type="region of interest" description="Disordered" evidence="7">
    <location>
        <begin position="79"/>
        <end position="106"/>
    </location>
</feature>
<dbReference type="SUPFAM" id="SSF88659">
    <property type="entry name" value="Sigma3 and sigma4 domains of RNA polymerase sigma factors"/>
    <property type="match status" value="1"/>
</dbReference>
<evidence type="ECO:0000256" key="2">
    <source>
        <dbReference type="ARBA" id="ARBA00023015"/>
    </source>
</evidence>
<keyword evidence="2 6" id="KW-0805">Transcription regulation</keyword>
<keyword evidence="3 6" id="KW-0731">Sigma factor</keyword>
<comment type="similarity">
    <text evidence="1 6">Belongs to the sigma-70 factor family. ECF subfamily.</text>
</comment>
<dbReference type="InterPro" id="IPR039425">
    <property type="entry name" value="RNA_pol_sigma-70-like"/>
</dbReference>
<dbReference type="InterPro" id="IPR014284">
    <property type="entry name" value="RNA_pol_sigma-70_dom"/>
</dbReference>
<feature type="domain" description="RNA polymerase sigma-70 region 2" evidence="8">
    <location>
        <begin position="16"/>
        <end position="80"/>
    </location>
</feature>
<protein>
    <recommendedName>
        <fullName evidence="6">RNA polymerase sigma factor</fullName>
    </recommendedName>
</protein>
<dbReference type="InterPro" id="IPR000838">
    <property type="entry name" value="RNA_pol_sigma70_ECF_CS"/>
</dbReference>
<accession>A0AAD1IN78</accession>
<reference evidence="10 11" key="1">
    <citation type="journal article" date="2019" name="Emerg. Microbes Infect.">
        <title>Comprehensive subspecies identification of 175 nontuberculous mycobacteria species based on 7547 genomic profiles.</title>
        <authorList>
            <person name="Matsumoto Y."/>
            <person name="Kinjo T."/>
            <person name="Motooka D."/>
            <person name="Nabeya D."/>
            <person name="Jung N."/>
            <person name="Uechi K."/>
            <person name="Horii T."/>
            <person name="Iida T."/>
            <person name="Fujita J."/>
            <person name="Nakamura S."/>
        </authorList>
    </citation>
    <scope>NUCLEOTIDE SEQUENCE [LARGE SCALE GENOMIC DNA]</scope>
    <source>
        <strain evidence="10 11">JCM 17423</strain>
    </source>
</reference>
<dbReference type="InterPro" id="IPR013325">
    <property type="entry name" value="RNA_pol_sigma_r2"/>
</dbReference>
<dbReference type="Gene3D" id="1.10.10.10">
    <property type="entry name" value="Winged helix-like DNA-binding domain superfamily/Winged helix DNA-binding domain"/>
    <property type="match status" value="1"/>
</dbReference>
<evidence type="ECO:0000313" key="11">
    <source>
        <dbReference type="Proteomes" id="UP000466607"/>
    </source>
</evidence>
<dbReference type="GO" id="GO:0003677">
    <property type="term" value="F:DNA binding"/>
    <property type="evidence" value="ECO:0007669"/>
    <property type="project" value="UniProtKB-KW"/>
</dbReference>
<dbReference type="PROSITE" id="PS01063">
    <property type="entry name" value="SIGMA70_ECF"/>
    <property type="match status" value="1"/>
</dbReference>
<evidence type="ECO:0000256" key="4">
    <source>
        <dbReference type="ARBA" id="ARBA00023125"/>
    </source>
</evidence>
<dbReference type="PANTHER" id="PTHR43133:SF59">
    <property type="entry name" value="ECF RNA POLYMERASE SIGMA FACTOR SIGR"/>
    <property type="match status" value="1"/>
</dbReference>
<evidence type="ECO:0000256" key="7">
    <source>
        <dbReference type="SAM" id="MobiDB-lite"/>
    </source>
</evidence>
<keyword evidence="5 6" id="KW-0804">Transcription</keyword>
<keyword evidence="4 6" id="KW-0238">DNA-binding</keyword>
<dbReference type="RefSeq" id="WP_134061022.1">
    <property type="nucleotide sequence ID" value="NZ_AP022586.1"/>
</dbReference>
<dbReference type="Pfam" id="PF08281">
    <property type="entry name" value="Sigma70_r4_2"/>
    <property type="match status" value="1"/>
</dbReference>
<gene>
    <name evidence="10" type="primary">sigH_3</name>
    <name evidence="10" type="ORF">MLIT_44420</name>
</gene>
<evidence type="ECO:0000256" key="1">
    <source>
        <dbReference type="ARBA" id="ARBA00010641"/>
    </source>
</evidence>
<evidence type="ECO:0000256" key="6">
    <source>
        <dbReference type="RuleBase" id="RU000716"/>
    </source>
</evidence>
<feature type="domain" description="RNA polymerase sigma factor 70 region 4 type 2" evidence="9">
    <location>
        <begin position="120"/>
        <end position="171"/>
    </location>
</feature>
<name>A0AAD1IN78_9MYCO</name>
<dbReference type="InterPro" id="IPR036388">
    <property type="entry name" value="WH-like_DNA-bd_sf"/>
</dbReference>
<dbReference type="NCBIfam" id="TIGR02937">
    <property type="entry name" value="sigma70-ECF"/>
    <property type="match status" value="1"/>
</dbReference>
<dbReference type="InterPro" id="IPR007627">
    <property type="entry name" value="RNA_pol_sigma70_r2"/>
</dbReference>
<keyword evidence="11" id="KW-1185">Reference proteome</keyword>
<proteinExistence type="inferred from homology"/>
<dbReference type="Proteomes" id="UP000466607">
    <property type="component" value="Chromosome"/>
</dbReference>
<dbReference type="AlphaFoldDB" id="A0AAD1IN78"/>
<evidence type="ECO:0000259" key="9">
    <source>
        <dbReference type="Pfam" id="PF08281"/>
    </source>
</evidence>
<dbReference type="SUPFAM" id="SSF88946">
    <property type="entry name" value="Sigma2 domain of RNA polymerase sigma factors"/>
    <property type="match status" value="1"/>
</dbReference>
<dbReference type="GO" id="GO:0006950">
    <property type="term" value="P:response to stress"/>
    <property type="evidence" value="ECO:0007669"/>
    <property type="project" value="UniProtKB-ARBA"/>
</dbReference>
<dbReference type="Gene3D" id="1.10.1740.10">
    <property type="match status" value="1"/>
</dbReference>
<dbReference type="GO" id="GO:0006352">
    <property type="term" value="P:DNA-templated transcription initiation"/>
    <property type="evidence" value="ECO:0007669"/>
    <property type="project" value="InterPro"/>
</dbReference>
<dbReference type="GO" id="GO:0016987">
    <property type="term" value="F:sigma factor activity"/>
    <property type="evidence" value="ECO:0007669"/>
    <property type="project" value="UniProtKB-KW"/>
</dbReference>
<dbReference type="InterPro" id="IPR013249">
    <property type="entry name" value="RNA_pol_sigma70_r4_t2"/>
</dbReference>
<sequence length="188" mass="21251">MPTATNQDFAQATAPLLPELHQRALRLTRNHHDAEDLVQETMVNAFRGYRGYTAGTNLRAWLYRIELNTFISEYRKDRRRPAQQLTPDFPDNEVTAAGQRGGPGWRSAEDDALDRLPDGELRAAFQALPEQFRTAVYYADVAGYAFKEIAELTGVPLGTVMSRLHRGRAKLRSLMMTEANRSDELRAA</sequence>
<organism evidence="10 11">
    <name type="scientific">Mycolicibacterium litorale</name>
    <dbReference type="NCBI Taxonomy" id="758802"/>
    <lineage>
        <taxon>Bacteria</taxon>
        <taxon>Bacillati</taxon>
        <taxon>Actinomycetota</taxon>
        <taxon>Actinomycetes</taxon>
        <taxon>Mycobacteriales</taxon>
        <taxon>Mycobacteriaceae</taxon>
        <taxon>Mycolicibacterium</taxon>
    </lineage>
</organism>
<evidence type="ECO:0000256" key="5">
    <source>
        <dbReference type="ARBA" id="ARBA00023163"/>
    </source>
</evidence>
<evidence type="ECO:0000259" key="8">
    <source>
        <dbReference type="Pfam" id="PF04542"/>
    </source>
</evidence>
<dbReference type="InterPro" id="IPR013324">
    <property type="entry name" value="RNA_pol_sigma_r3/r4-like"/>
</dbReference>
<dbReference type="EMBL" id="AP022586">
    <property type="protein sequence ID" value="BBY18850.1"/>
    <property type="molecule type" value="Genomic_DNA"/>
</dbReference>
<evidence type="ECO:0000256" key="3">
    <source>
        <dbReference type="ARBA" id="ARBA00023082"/>
    </source>
</evidence>